<evidence type="ECO:0000259" key="1">
    <source>
        <dbReference type="Pfam" id="PF13280"/>
    </source>
</evidence>
<dbReference type="Pfam" id="PF13625">
    <property type="entry name" value="Helicase_C_3"/>
    <property type="match status" value="1"/>
</dbReference>
<proteinExistence type="predicted"/>
<protein>
    <submittedName>
        <fullName evidence="3">DNA-binding protein</fullName>
    </submittedName>
</protein>
<dbReference type="InterPro" id="IPR026881">
    <property type="entry name" value="WYL_dom"/>
</dbReference>
<keyword evidence="3" id="KW-0238">DNA-binding</keyword>
<evidence type="ECO:0000313" key="3">
    <source>
        <dbReference type="EMBL" id="KWW98100.1"/>
    </source>
</evidence>
<dbReference type="Proteomes" id="UP000070659">
    <property type="component" value="Unassembled WGS sequence"/>
</dbReference>
<dbReference type="Pfam" id="PF13280">
    <property type="entry name" value="WYL"/>
    <property type="match status" value="1"/>
</dbReference>
<dbReference type="InterPro" id="IPR032830">
    <property type="entry name" value="XPB/Ssl2_N"/>
</dbReference>
<accession>A0A132MJR5</accession>
<dbReference type="PROSITE" id="PS52050">
    <property type="entry name" value="WYL"/>
    <property type="match status" value="1"/>
</dbReference>
<feature type="domain" description="Helicase XPB/Ssl2 N-terminal" evidence="2">
    <location>
        <begin position="510"/>
        <end position="632"/>
    </location>
</feature>
<evidence type="ECO:0000313" key="4">
    <source>
        <dbReference type="Proteomes" id="UP000070659"/>
    </source>
</evidence>
<dbReference type="EMBL" id="JYIJ01000019">
    <property type="protein sequence ID" value="KWW98100.1"/>
    <property type="molecule type" value="Genomic_DNA"/>
</dbReference>
<feature type="domain" description="WYL" evidence="1">
    <location>
        <begin position="734"/>
        <end position="796"/>
    </location>
</feature>
<dbReference type="AlphaFoldDB" id="A0A132MJR5"/>
<organism evidence="3 4">
    <name type="scientific">Carbonactinospora thermoautotrophica</name>
    <dbReference type="NCBI Taxonomy" id="1469144"/>
    <lineage>
        <taxon>Bacteria</taxon>
        <taxon>Bacillati</taxon>
        <taxon>Actinomycetota</taxon>
        <taxon>Actinomycetes</taxon>
        <taxon>Kitasatosporales</taxon>
        <taxon>Carbonactinosporaceae</taxon>
        <taxon>Carbonactinospora</taxon>
    </lineage>
</organism>
<reference evidence="3 4" key="1">
    <citation type="submission" date="2015-02" db="EMBL/GenBank/DDBJ databases">
        <title>Physiological reanalysis, assessment of diazotrophy, and genome sequences of multiple isolates of Streptomyces thermoautotrophicus.</title>
        <authorList>
            <person name="MacKellar D.C."/>
            <person name="Lieber L."/>
            <person name="Norman J."/>
            <person name="Bolger A."/>
            <person name="Tobin C."/>
            <person name="Murray J.W."/>
            <person name="Prell J."/>
        </authorList>
    </citation>
    <scope>NUCLEOTIDE SEQUENCE [LARGE SCALE GENOMIC DNA]</scope>
    <source>
        <strain evidence="3 4">UBT1</strain>
    </source>
</reference>
<name>A0A132MJR5_9ACTN</name>
<dbReference type="GO" id="GO:0003677">
    <property type="term" value="F:DNA binding"/>
    <property type="evidence" value="ECO:0007669"/>
    <property type="project" value="UniProtKB-KW"/>
</dbReference>
<gene>
    <name evidence="3" type="ORF">TH66_22775</name>
</gene>
<dbReference type="PATRIC" id="fig|1469144.8.peg.1224"/>
<evidence type="ECO:0000259" key="2">
    <source>
        <dbReference type="Pfam" id="PF13625"/>
    </source>
</evidence>
<comment type="caution">
    <text evidence="3">The sequence shown here is derived from an EMBL/GenBank/DDBJ whole genome shotgun (WGS) entry which is preliminary data.</text>
</comment>
<sequence>MVSMSQDVRAEPRSLADELRARSDRELAALLAARPDLLTPVPSDVTALAARATTQASAQRALERLDTFTLQVVDVLAYLPEPASLDDVLGLIGPAEAVRAAVDRLRELALAWGTDDGLRLVRAVRDWAGPSLADTGPPAATLLGQLAADRLRELLEDLGLPPQPDRVSAVAALADRFRDRRWLAELLADAPAPAREVLDRLAQGPATGRLENAYRPVRVATVRTPVDWLLARGLLVPVDPDTVALPREVAVHLRGGRLHREVSPEPPELPTREHDPGIVDRTAAGAAFSAVRKVEDLLDLWGEDGPPVLRSGGLGVRELRRAAAALDVAEPVAALLVETAYAAGLVAESSEVDPVWLPTPAYDTWRGWPTARRWLALAEAWLDTTRLAGLVGSRQDTAGGRDKLVAALGPDLERVLAPELRRGVLEALAGLPPGVATDEAAIVAWLAWRRPLRGARLRERVTAWTLREAEALGVTGRTALASYVRPLLAGDSDAAAAALEPLLPEPLDHVLLQADLTAIAPGPLTRELARELALAADIESTGGATVYRFTESSVRRALDAGRTAADLHDLLARHSRTPVPQPLAYLVDDVARRHGRIRVGTASAYVRCDDATVLDELLADRRSAQLRLRRLAPTVLAAQAPVDVVLERLRTMGYAPAAESATGDLLVSRPQARRAPARPRPPHVVAEPPRAEESLLAAAVRMIRSGDRVATAVPATDGDLGVAAEVGCEDTAALIDALAAAAEHHRPVRLSYVDYQGRSATRIVYPTGVARGYLRAYDEELGRIHSFPIHRIRGVTLLEGEPP</sequence>